<dbReference type="Gene3D" id="1.10.287.1260">
    <property type="match status" value="1"/>
</dbReference>
<dbReference type="PROSITE" id="PS01246">
    <property type="entry name" value="UPF0003"/>
    <property type="match status" value="1"/>
</dbReference>
<dbReference type="GO" id="GO:0008381">
    <property type="term" value="F:mechanosensitive monoatomic ion channel activity"/>
    <property type="evidence" value="ECO:0007669"/>
    <property type="project" value="UniProtKB-ARBA"/>
</dbReference>
<evidence type="ECO:0000313" key="12">
    <source>
        <dbReference type="EMBL" id="MQW71090.1"/>
    </source>
</evidence>
<dbReference type="PANTHER" id="PTHR30347:SF1">
    <property type="entry name" value="MECHANOSENSITIVE CHANNEL MSCK"/>
    <property type="match status" value="1"/>
</dbReference>
<dbReference type="InterPro" id="IPR011014">
    <property type="entry name" value="MscS_channel_TM-2"/>
</dbReference>
<evidence type="ECO:0000256" key="3">
    <source>
        <dbReference type="ARBA" id="ARBA00022475"/>
    </source>
</evidence>
<sequence>MTSMRIPHRRTIAAGPAFERALDQVRCPSTWLRWLFLAFFLAFSSVTFAQDATKPEAGAPTEAQEKTRADAVPEVPPQAFPEQQARIDAWQATLERVERALQAESIDEATLSELRSQLAKIPVQAAGLKVSLQPRLQVVNQRIDQLKPADEQAARNQTEAIKLEQAQLQSEAAGLQGVVQQADLIALRAQQDIDAIGERRRALFTSSILQRSQSLADPSFWLELAAATPETLANQSRVVGHWFGVLVERTGRSAAGILVVVVGFAAFLLSPGRRWLSRRTSRDPSVLYPSRLAKATAAAAITLANLLIPAIAFFMLYQAMSILRVLPVDLATVLRPVFFGLTFASFFYGLSIAVLAPERPSWRLVDITDAAAERLLPVIVAMAVVNAGGLALDAFLKATYAPLSFAVAAQGLGAITLGILAMVALRFVAREENDEDTQRTSSAWRLLIPVTWAVAALTVVAPLAGFVAFGRFAALQIVFTTAVLMSLVLMLRLADEAISYGFSVQTRIGGFMRQAIGLKTNTISQIGVILAGFARLVVLMIAVMALLAPWGIQSEDLVGTFTSAFFGFEIAGFSFSPSAILGAIVVFIIVIVATRGFQRWLDGRLLPQTSLDTGLRTSIHTGVGYIGAAIAGLVAFSYAGLNLQNVAIVASALSVGIGFGLQSIVNNFVSGIILLAERPFKVGDRIEVGQNMGIVQRVSVRATQIQTFDNVTVIVPNADLISGQVVNWMHGDFSARLKIPVGVSYDSDPEQVKRVLLEIAKDNPRVLQIPEPFVSFTDFGADALQFTLFCHVGNINADAGAASDMRFEIAKRFREEKIEMPFGQRDIHLRDLASIEGLVRDLVGARAAAPATAPSPAAKAGAKRKKSPADAADE</sequence>
<feature type="domain" description="Mechanosensitive ion channel MscS C-terminal" evidence="11">
    <location>
        <begin position="738"/>
        <end position="820"/>
    </location>
</feature>
<dbReference type="SUPFAM" id="SSF82861">
    <property type="entry name" value="Mechanosensitive channel protein MscS (YggB), transmembrane region"/>
    <property type="match status" value="1"/>
</dbReference>
<evidence type="ECO:0000256" key="5">
    <source>
        <dbReference type="ARBA" id="ARBA00022989"/>
    </source>
</evidence>
<feature type="transmembrane region" description="Helical" evidence="8">
    <location>
        <begin position="528"/>
        <end position="550"/>
    </location>
</feature>
<dbReference type="Gene3D" id="2.30.30.60">
    <property type="match status" value="1"/>
</dbReference>
<feature type="transmembrane region" description="Helical" evidence="8">
    <location>
        <begin position="375"/>
        <end position="396"/>
    </location>
</feature>
<comment type="caution">
    <text evidence="12">The sequence shown here is derived from an EMBL/GenBank/DDBJ whole genome shotgun (WGS) entry which is preliminary data.</text>
</comment>
<feature type="transmembrane region" description="Helical" evidence="8">
    <location>
        <begin position="337"/>
        <end position="355"/>
    </location>
</feature>
<evidence type="ECO:0000256" key="7">
    <source>
        <dbReference type="SAM" id="MobiDB-lite"/>
    </source>
</evidence>
<dbReference type="RefSeq" id="WP_024324534.1">
    <property type="nucleotide sequence ID" value="NZ_CP140900.1"/>
</dbReference>
<dbReference type="Pfam" id="PF12607">
    <property type="entry name" value="DUF3772"/>
    <property type="match status" value="1"/>
</dbReference>
<dbReference type="Gene3D" id="3.30.70.100">
    <property type="match status" value="1"/>
</dbReference>
<feature type="transmembrane region" description="Helical" evidence="8">
    <location>
        <begin position="253"/>
        <end position="271"/>
    </location>
</feature>
<feature type="transmembrane region" description="Helical" evidence="8">
    <location>
        <begin position="473"/>
        <end position="494"/>
    </location>
</feature>
<feature type="transmembrane region" description="Helical" evidence="8">
    <location>
        <begin position="647"/>
        <end position="676"/>
    </location>
</feature>
<dbReference type="SUPFAM" id="SSF82689">
    <property type="entry name" value="Mechanosensitive channel protein MscS (YggB), C-terminal domain"/>
    <property type="match status" value="1"/>
</dbReference>
<comment type="subcellular location">
    <subcellularLocation>
        <location evidence="1">Cell membrane</location>
        <topology evidence="1">Multi-pass membrane protein</topology>
    </subcellularLocation>
</comment>
<dbReference type="InterPro" id="IPR049278">
    <property type="entry name" value="MS_channel_C"/>
</dbReference>
<evidence type="ECO:0000256" key="1">
    <source>
        <dbReference type="ARBA" id="ARBA00004651"/>
    </source>
</evidence>
<feature type="transmembrane region" description="Helical" evidence="8">
    <location>
        <begin position="292"/>
        <end position="317"/>
    </location>
</feature>
<dbReference type="InterPro" id="IPR010920">
    <property type="entry name" value="LSM_dom_sf"/>
</dbReference>
<dbReference type="EMBL" id="WISB01000120">
    <property type="protein sequence ID" value="MQW71090.1"/>
    <property type="molecule type" value="Genomic_DNA"/>
</dbReference>
<dbReference type="InterPro" id="IPR011066">
    <property type="entry name" value="MscS_channel_C_sf"/>
</dbReference>
<keyword evidence="4 8" id="KW-0812">Transmembrane</keyword>
<dbReference type="AlphaFoldDB" id="A0A6G1WMV0"/>
<dbReference type="GO" id="GO:0005886">
    <property type="term" value="C:plasma membrane"/>
    <property type="evidence" value="ECO:0007669"/>
    <property type="project" value="UniProtKB-SubCell"/>
</dbReference>
<organism evidence="12">
    <name type="scientific">Sinorhizobium medicae</name>
    <dbReference type="NCBI Taxonomy" id="110321"/>
    <lineage>
        <taxon>Bacteria</taxon>
        <taxon>Pseudomonadati</taxon>
        <taxon>Pseudomonadota</taxon>
        <taxon>Alphaproteobacteria</taxon>
        <taxon>Hyphomicrobiales</taxon>
        <taxon>Rhizobiaceae</taxon>
        <taxon>Sinorhizobium/Ensifer group</taxon>
        <taxon>Sinorhizobium</taxon>
    </lineage>
</organism>
<dbReference type="SUPFAM" id="SSF50182">
    <property type="entry name" value="Sm-like ribonucleoproteins"/>
    <property type="match status" value="1"/>
</dbReference>
<evidence type="ECO:0000256" key="2">
    <source>
        <dbReference type="ARBA" id="ARBA00008017"/>
    </source>
</evidence>
<comment type="similarity">
    <text evidence="2">Belongs to the MscS (TC 1.A.23) family.</text>
</comment>
<dbReference type="PANTHER" id="PTHR30347">
    <property type="entry name" value="POTASSIUM CHANNEL RELATED"/>
    <property type="match status" value="1"/>
</dbReference>
<evidence type="ECO:0000256" key="4">
    <source>
        <dbReference type="ARBA" id="ARBA00022692"/>
    </source>
</evidence>
<evidence type="ECO:0000259" key="9">
    <source>
        <dbReference type="Pfam" id="PF00924"/>
    </source>
</evidence>
<dbReference type="InterPro" id="IPR023408">
    <property type="entry name" value="MscS_beta-dom_sf"/>
</dbReference>
<feature type="domain" description="Mechanosensitive ion channel MscS" evidence="9">
    <location>
        <begin position="664"/>
        <end position="729"/>
    </location>
</feature>
<evidence type="ECO:0000259" key="11">
    <source>
        <dbReference type="Pfam" id="PF21082"/>
    </source>
</evidence>
<keyword evidence="3" id="KW-1003">Cell membrane</keyword>
<dbReference type="InterPro" id="IPR006685">
    <property type="entry name" value="MscS_channel_2nd"/>
</dbReference>
<name>A0A6G1WMV0_9HYPH</name>
<feature type="transmembrane region" description="Helical" evidence="8">
    <location>
        <begin position="623"/>
        <end position="641"/>
    </location>
</feature>
<evidence type="ECO:0000259" key="10">
    <source>
        <dbReference type="Pfam" id="PF12607"/>
    </source>
</evidence>
<protein>
    <submittedName>
        <fullName evidence="12">DUF3772 domain-containing protein</fullName>
    </submittedName>
</protein>
<keyword evidence="6 8" id="KW-0472">Membrane</keyword>
<dbReference type="Pfam" id="PF21082">
    <property type="entry name" value="MS_channel_3rd"/>
    <property type="match status" value="1"/>
</dbReference>
<proteinExistence type="inferred from homology"/>
<accession>A0A6G1WMV0</accession>
<dbReference type="InterPro" id="IPR052702">
    <property type="entry name" value="MscS-like_channel"/>
</dbReference>
<feature type="transmembrane region" description="Helical" evidence="8">
    <location>
        <begin position="570"/>
        <end position="594"/>
    </location>
</feature>
<evidence type="ECO:0000256" key="6">
    <source>
        <dbReference type="ARBA" id="ARBA00023136"/>
    </source>
</evidence>
<evidence type="ECO:0000256" key="8">
    <source>
        <dbReference type="SAM" id="Phobius"/>
    </source>
</evidence>
<dbReference type="Pfam" id="PF00924">
    <property type="entry name" value="MS_channel_2nd"/>
    <property type="match status" value="1"/>
</dbReference>
<gene>
    <name evidence="12" type="ORF">GHJ91_18600</name>
</gene>
<feature type="transmembrane region" description="Helical" evidence="8">
    <location>
        <begin position="402"/>
        <end position="425"/>
    </location>
</feature>
<reference evidence="12" key="1">
    <citation type="journal article" date="2013" name="Genome Biol.">
        <title>Comparative genomics of the core and accessory genomes of 48 Sinorhizobium strains comprising five genospecies.</title>
        <authorList>
            <person name="Sugawara M."/>
            <person name="Epstein B."/>
            <person name="Badgley B.D."/>
            <person name="Unno T."/>
            <person name="Xu L."/>
            <person name="Reese J."/>
            <person name="Gyaneshwar P."/>
            <person name="Denny R."/>
            <person name="Mudge J."/>
            <person name="Bharti A.K."/>
            <person name="Farmer A.D."/>
            <person name="May G.D."/>
            <person name="Woodward J.E."/>
            <person name="Medigue C."/>
            <person name="Vallenet D."/>
            <person name="Lajus A."/>
            <person name="Rouy Z."/>
            <person name="Martinez-Vaz B."/>
            <person name="Tiffin P."/>
            <person name="Young N.D."/>
            <person name="Sadowsky M.J."/>
        </authorList>
    </citation>
    <scope>NUCLEOTIDE SEQUENCE</scope>
    <source>
        <strain evidence="12">M1</strain>
    </source>
</reference>
<dbReference type="InterPro" id="IPR022249">
    <property type="entry name" value="DUF3772"/>
</dbReference>
<feature type="transmembrane region" description="Helical" evidence="8">
    <location>
        <begin position="446"/>
        <end position="467"/>
    </location>
</feature>
<feature type="compositionally biased region" description="Low complexity" evidence="7">
    <location>
        <begin position="849"/>
        <end position="860"/>
    </location>
</feature>
<feature type="domain" description="DUF3772" evidence="10">
    <location>
        <begin position="180"/>
        <end position="233"/>
    </location>
</feature>
<dbReference type="InterPro" id="IPR006686">
    <property type="entry name" value="MscS_channel_CS"/>
</dbReference>
<feature type="region of interest" description="Disordered" evidence="7">
    <location>
        <begin position="849"/>
        <end position="874"/>
    </location>
</feature>
<keyword evidence="5 8" id="KW-1133">Transmembrane helix</keyword>